<dbReference type="Gene3D" id="3.40.50.300">
    <property type="entry name" value="P-loop containing nucleotide triphosphate hydrolases"/>
    <property type="match status" value="1"/>
</dbReference>
<evidence type="ECO:0000313" key="1">
    <source>
        <dbReference type="EMBL" id="MBD3941958.1"/>
    </source>
</evidence>
<comment type="caution">
    <text evidence="1">The sequence shown here is derived from an EMBL/GenBank/DDBJ whole genome shotgun (WGS) entry which is preliminary data.</text>
</comment>
<protein>
    <recommendedName>
        <fullName evidence="3">Terminase</fullName>
    </recommendedName>
</protein>
<dbReference type="InterPro" id="IPR027417">
    <property type="entry name" value="P-loop_NTPase"/>
</dbReference>
<dbReference type="Proteomes" id="UP000598426">
    <property type="component" value="Unassembled WGS sequence"/>
</dbReference>
<keyword evidence="2" id="KW-1185">Reference proteome</keyword>
<name>A0ABR8NMS3_9MICO</name>
<reference evidence="1 2" key="1">
    <citation type="submission" date="2020-09" db="EMBL/GenBank/DDBJ databases">
        <title>Isolation and identification of active actinomycetes.</title>
        <authorList>
            <person name="Li X."/>
        </authorList>
    </citation>
    <scope>NUCLEOTIDE SEQUENCE [LARGE SCALE GENOMIC DNA]</scope>
    <source>
        <strain evidence="1 2">NEAU-LLC</strain>
    </source>
</reference>
<organism evidence="1 2">
    <name type="scientific">Microbacterium helvum</name>
    <dbReference type="NCBI Taxonomy" id="2773713"/>
    <lineage>
        <taxon>Bacteria</taxon>
        <taxon>Bacillati</taxon>
        <taxon>Actinomycetota</taxon>
        <taxon>Actinomycetes</taxon>
        <taxon>Micrococcales</taxon>
        <taxon>Microbacteriaceae</taxon>
        <taxon>Microbacterium</taxon>
    </lineage>
</organism>
<evidence type="ECO:0008006" key="3">
    <source>
        <dbReference type="Google" id="ProtNLM"/>
    </source>
</evidence>
<dbReference type="RefSeq" id="WP_191171573.1">
    <property type="nucleotide sequence ID" value="NZ_JACXZS010000005.1"/>
</dbReference>
<proteinExistence type="predicted"/>
<evidence type="ECO:0000313" key="2">
    <source>
        <dbReference type="Proteomes" id="UP000598426"/>
    </source>
</evidence>
<gene>
    <name evidence="1" type="ORF">IF188_09650</name>
</gene>
<accession>A0ABR8NMS3</accession>
<dbReference type="EMBL" id="JACXZS010000005">
    <property type="protein sequence ID" value="MBD3941958.1"/>
    <property type="molecule type" value="Genomic_DNA"/>
</dbReference>
<sequence>MPPLLPTIRTPRSPHRYSDGRLVGAIIAAKLGRRPTRWQQYVLDVGLERVDGPGSPFAYANVDLIVGRRCGKSVTTMGVPLARSLAGPVVLDTGRVMPFLGAHTAQNLVKARQRFLKDLVEPYRESMSADVWRSGVKLREAIGDTSLTIDPAMSGKDWRLRRSSQIQVFAPTRSSVRGDGLMHLTFDEWLVFTRLLGQELLAAAGPTLGDARGHGQIWRCTNISVLNNEQTAVWETKESGRAAVDAGTTSGTAYFEFTIPEGSDVTDEHMWPEWYPGIGDGLIRVEELREDLKRLGPESFGAEYFGLWPGAGAIVKLWETIARSSWDTAGAPADELVMPDDVPAALGVDIDPFDRQASIVATSVDPDPDRDGLVQELVDDRPGSSWLMGRLRELEPTVNAIGIDDYGPGHDLILDIERDEPAIAAKLVKTGAQDIVSACFAWDSRLRARGVRIRKSDHYATATQAAGAAQRTSGKAWQWERRLPIPQTPIMGATLSAWALGRAPEPETFFVY</sequence>